<dbReference type="Proteomes" id="UP000283850">
    <property type="component" value="Unassembled WGS sequence"/>
</dbReference>
<evidence type="ECO:0000256" key="2">
    <source>
        <dbReference type="ARBA" id="ARBA00006275"/>
    </source>
</evidence>
<evidence type="ECO:0000313" key="10">
    <source>
        <dbReference type="Proteomes" id="UP000283850"/>
    </source>
</evidence>
<feature type="signal peptide" evidence="6">
    <location>
        <begin position="1"/>
        <end position="20"/>
    </location>
</feature>
<evidence type="ECO:0000313" key="9">
    <source>
        <dbReference type="EMBL" id="RGV56199.1"/>
    </source>
</evidence>
<organism evidence="9 10">
    <name type="scientific">Bacteroides intestinalis</name>
    <dbReference type="NCBI Taxonomy" id="329854"/>
    <lineage>
        <taxon>Bacteria</taxon>
        <taxon>Pseudomonadati</taxon>
        <taxon>Bacteroidota</taxon>
        <taxon>Bacteroidia</taxon>
        <taxon>Bacteroidales</taxon>
        <taxon>Bacteroidaceae</taxon>
        <taxon>Bacteroides</taxon>
    </lineage>
</organism>
<comment type="caution">
    <text evidence="9">The sequence shown here is derived from an EMBL/GenBank/DDBJ whole genome shotgun (WGS) entry which is preliminary data.</text>
</comment>
<feature type="chain" id="PRO_5019383546" evidence="6">
    <location>
        <begin position="21"/>
        <end position="507"/>
    </location>
</feature>
<keyword evidence="3 6" id="KW-0732">Signal</keyword>
<evidence type="ECO:0000256" key="3">
    <source>
        <dbReference type="ARBA" id="ARBA00022729"/>
    </source>
</evidence>
<keyword evidence="5" id="KW-0998">Cell outer membrane</keyword>
<dbReference type="InterPro" id="IPR012944">
    <property type="entry name" value="SusD_RagB_dom"/>
</dbReference>
<dbReference type="EMBL" id="QRZF01000003">
    <property type="protein sequence ID" value="RGV56199.1"/>
    <property type="molecule type" value="Genomic_DNA"/>
</dbReference>
<feature type="domain" description="SusD-like N-terminal" evidence="8">
    <location>
        <begin position="85"/>
        <end position="244"/>
    </location>
</feature>
<evidence type="ECO:0000259" key="8">
    <source>
        <dbReference type="Pfam" id="PF14322"/>
    </source>
</evidence>
<proteinExistence type="inferred from homology"/>
<dbReference type="Gene3D" id="1.25.40.390">
    <property type="match status" value="1"/>
</dbReference>
<comment type="subcellular location">
    <subcellularLocation>
        <location evidence="1">Cell outer membrane</location>
    </subcellularLocation>
</comment>
<evidence type="ECO:0000256" key="1">
    <source>
        <dbReference type="ARBA" id="ARBA00004442"/>
    </source>
</evidence>
<evidence type="ECO:0000256" key="5">
    <source>
        <dbReference type="ARBA" id="ARBA00023237"/>
    </source>
</evidence>
<evidence type="ECO:0000256" key="6">
    <source>
        <dbReference type="SAM" id="SignalP"/>
    </source>
</evidence>
<dbReference type="GO" id="GO:0009279">
    <property type="term" value="C:cell outer membrane"/>
    <property type="evidence" value="ECO:0007669"/>
    <property type="project" value="UniProtKB-SubCell"/>
</dbReference>
<evidence type="ECO:0000259" key="7">
    <source>
        <dbReference type="Pfam" id="PF07980"/>
    </source>
</evidence>
<feature type="domain" description="RagB/SusD" evidence="7">
    <location>
        <begin position="346"/>
        <end position="507"/>
    </location>
</feature>
<dbReference type="SUPFAM" id="SSF48452">
    <property type="entry name" value="TPR-like"/>
    <property type="match status" value="1"/>
</dbReference>
<reference evidence="9 10" key="1">
    <citation type="submission" date="2018-08" db="EMBL/GenBank/DDBJ databases">
        <title>A genome reference for cultivated species of the human gut microbiota.</title>
        <authorList>
            <person name="Zou Y."/>
            <person name="Xue W."/>
            <person name="Luo G."/>
        </authorList>
    </citation>
    <scope>NUCLEOTIDE SEQUENCE [LARGE SCALE GENOMIC DNA]</scope>
    <source>
        <strain evidence="9 10">AF14-32</strain>
    </source>
</reference>
<dbReference type="AlphaFoldDB" id="A0A412YFB8"/>
<dbReference type="InterPro" id="IPR011990">
    <property type="entry name" value="TPR-like_helical_dom_sf"/>
</dbReference>
<dbReference type="PROSITE" id="PS51257">
    <property type="entry name" value="PROKAR_LIPOPROTEIN"/>
    <property type="match status" value="1"/>
</dbReference>
<keyword evidence="4" id="KW-0472">Membrane</keyword>
<name>A0A412YFB8_9BACE</name>
<gene>
    <name evidence="9" type="ORF">DWW10_05810</name>
</gene>
<accession>A0A412YFB8</accession>
<protein>
    <submittedName>
        <fullName evidence="9">RagB/SusD family nutrient uptake outer membrane protein</fullName>
    </submittedName>
</protein>
<comment type="similarity">
    <text evidence="2">Belongs to the SusD family.</text>
</comment>
<sequence length="507" mass="57140">MIMKKIFLALLMVGALVTSCDMDKKPYGSLDNDTAIQNLNDCRRFRNGLYSSMRSLTTGGYVNYPEIQMDMFHGVSNNGNRIGEFSNGNINSATRDIATIWGNLYSIINSANFIINKMDEMLANNEYTAEERTELTRYDGEAKFVRAYCYYWLIDHYCETYSASIAQTIGKGLPLVTVYNPTGDSSKYPGRSTQDETYKLINDDLTDAYNALLEYEKTDNEFIAPNAAYFSSYAVLALQARIALLKGDNTTALSKAETIIKSQIYKLAEIKVYEAMWTKDEGTEAIFRPFMSTTELGSSTGGAYLSTKLDGADYIPTFDMLSMYEDEGDVRFDAFFTVWKLAVDGNNVQAYVFKKFPGNESLKTSATPNYINMPKVFRMGEMYLIAAEAAATTNPTLANKYLNELRSKRITGYEEINYSGQALIQEIRNERLKELIGEGFRMSDLRRWGIGFQRNPDHPENPAINNIIVPNGRNLSYPAGDYRLVWPIPSAEMETNPQLAGQQNPGY</sequence>
<dbReference type="Pfam" id="PF14322">
    <property type="entry name" value="SusD-like_3"/>
    <property type="match status" value="1"/>
</dbReference>
<dbReference type="InterPro" id="IPR033985">
    <property type="entry name" value="SusD-like_N"/>
</dbReference>
<evidence type="ECO:0000256" key="4">
    <source>
        <dbReference type="ARBA" id="ARBA00023136"/>
    </source>
</evidence>
<dbReference type="Pfam" id="PF07980">
    <property type="entry name" value="SusD_RagB"/>
    <property type="match status" value="1"/>
</dbReference>